<evidence type="ECO:0000259" key="2">
    <source>
        <dbReference type="Pfam" id="PF04183"/>
    </source>
</evidence>
<evidence type="ECO:0000259" key="3">
    <source>
        <dbReference type="Pfam" id="PF06276"/>
    </source>
</evidence>
<dbReference type="PANTHER" id="PTHR34384">
    <property type="entry name" value="L-2,3-DIAMINOPROPANOATE--CITRATE LIGASE"/>
    <property type="match status" value="1"/>
</dbReference>
<sequence>MNDNALYLTQRLIDTCLREDMFGILSKAKFSRDAPKGVIVPQDEQVWLIFANSDFTLYLPVAPTYYMQHWRYGHANDETPPGWWVEKNGQVEHQQHYKEWIALLTTLAHESSHELLAGYLQELECAEKHKALCDQAFHHHADHISQPISELGSWHQKLLLADQIASYLDHPYYPTARAKFGLSDEDLAKYAPEFAPSFALHWIAIEKSLVTLTSEQPDCWPTMEQVGLPADFALSHVLFPVHPLTLRPLEALPEGVIEAPLTYLDVTPTLSVRTVVVNDAPHIHIKVPLIMRSLGTKNIRLIKPSTLYDGHWFERLLSHLEQTDADLNSRLFHCNEKHGGHVGEDKTFAYIVREYPLIHCEDKALVPVAALASPMPDDRLFLEHLAEQYYQQDTLAWFKDYVDLLCQVHLTLWLRYGIALESNQQNAIIAFDQQGKMTLAMKDNDAARIWPERFHFATEHAAQKHGAKLLPVDCDELLDQRIKVDNELALGQMFTTITLQLDIAAIVEAMAAKGIASSASLYAIVAKSIAEQLNRLEGEGLETKLARELLQEAPDLYAKYLLSSGSLLSKEASGASDINKFYGLSAPNFLLLSSEEAQRAYLEAIKKSVR</sequence>
<organism evidence="4">
    <name type="scientific">Vibrio alginolyticus</name>
    <dbReference type="NCBI Taxonomy" id="663"/>
    <lineage>
        <taxon>Bacteria</taxon>
        <taxon>Pseudomonadati</taxon>
        <taxon>Pseudomonadota</taxon>
        <taxon>Gammaproteobacteria</taxon>
        <taxon>Vibrionales</taxon>
        <taxon>Vibrionaceae</taxon>
        <taxon>Vibrio</taxon>
    </lineage>
</organism>
<gene>
    <name evidence="4" type="ORF">K05K4_33230</name>
</gene>
<reference evidence="4" key="1">
    <citation type="submission" date="2016-10" db="EMBL/GenBank/DDBJ databases">
        <title>The High Quality Genome of Vibrio alginolyticus K01M1.</title>
        <authorList>
            <person name="Wendling C."/>
            <person name="Chibani C.M."/>
            <person name="Hertel R."/>
            <person name="Sproer C."/>
            <person name="Bunk B."/>
            <person name="Overmann J."/>
            <person name="Roth O."/>
            <person name="Liesegang H."/>
        </authorList>
    </citation>
    <scope>NUCLEOTIDE SEQUENCE</scope>
    <source>
        <strain evidence="4">K05K4</strain>
    </source>
</reference>
<proteinExistence type="inferred from homology"/>
<dbReference type="GO" id="GO:0016881">
    <property type="term" value="F:acid-amino acid ligase activity"/>
    <property type="evidence" value="ECO:0007669"/>
    <property type="project" value="UniProtKB-ARBA"/>
</dbReference>
<evidence type="ECO:0000313" key="4">
    <source>
        <dbReference type="EMBL" id="ARP20052.1"/>
    </source>
</evidence>
<dbReference type="EMBL" id="CP017903">
    <property type="protein sequence ID" value="ARP20052.1"/>
    <property type="molecule type" value="Genomic_DNA"/>
</dbReference>
<dbReference type="Gene3D" id="1.10.510.40">
    <property type="match status" value="1"/>
</dbReference>
<dbReference type="AlphaFoldDB" id="A0A1W6TGL6"/>
<accession>A0A1W6TGL6</accession>
<feature type="domain" description="Aerobactin siderophore biosynthesis IucA/IucC N-terminal" evidence="2">
    <location>
        <begin position="167"/>
        <end position="372"/>
    </location>
</feature>
<dbReference type="RefSeq" id="WP_086047191.1">
    <property type="nucleotide sequence ID" value="NZ_CP017890.1"/>
</dbReference>
<dbReference type="InterPro" id="IPR022770">
    <property type="entry name" value="IucA/IucC-like_C"/>
</dbReference>
<evidence type="ECO:0000256" key="1">
    <source>
        <dbReference type="ARBA" id="ARBA00007832"/>
    </source>
</evidence>
<dbReference type="InterPro" id="IPR037455">
    <property type="entry name" value="LucA/IucC-like"/>
</dbReference>
<dbReference type="Pfam" id="PF06276">
    <property type="entry name" value="FhuF"/>
    <property type="match status" value="1"/>
</dbReference>
<comment type="similarity">
    <text evidence="1">Belongs to the IucA/IucC family.</text>
</comment>
<dbReference type="Pfam" id="PF04183">
    <property type="entry name" value="IucA_IucC"/>
    <property type="match status" value="1"/>
</dbReference>
<dbReference type="GO" id="GO:0019290">
    <property type="term" value="P:siderophore biosynthetic process"/>
    <property type="evidence" value="ECO:0007669"/>
    <property type="project" value="InterPro"/>
</dbReference>
<dbReference type="PANTHER" id="PTHR34384:SF5">
    <property type="entry name" value="L-2,3-DIAMINOPROPANOATE--CITRATE LIGASE"/>
    <property type="match status" value="1"/>
</dbReference>
<dbReference type="InterPro" id="IPR007310">
    <property type="entry name" value="Aerobactin_biosyn_IucA/IucC_N"/>
</dbReference>
<name>A0A1W6TGL6_VIBAL</name>
<protein>
    <submittedName>
        <fullName evidence="4">IucA / IucC family protein</fullName>
    </submittedName>
</protein>
<feature type="domain" description="Aerobactin siderophore biosynthesis IucA/IucC-like C-terminal" evidence="3">
    <location>
        <begin position="396"/>
        <end position="558"/>
    </location>
</feature>